<dbReference type="Proteomes" id="UP000325780">
    <property type="component" value="Unassembled WGS sequence"/>
</dbReference>
<feature type="transmembrane region" description="Helical" evidence="5">
    <location>
        <begin position="38"/>
        <end position="61"/>
    </location>
</feature>
<reference evidence="6 7" key="1">
    <citation type="submission" date="2019-04" db="EMBL/GenBank/DDBJ databases">
        <title>Friends and foes A comparative genomics study of 23 Aspergillus species from section Flavi.</title>
        <authorList>
            <consortium name="DOE Joint Genome Institute"/>
            <person name="Kjaerbolling I."/>
            <person name="Vesth T."/>
            <person name="Frisvad J.C."/>
            <person name="Nybo J.L."/>
            <person name="Theobald S."/>
            <person name="Kildgaard S."/>
            <person name="Isbrandt T."/>
            <person name="Kuo A."/>
            <person name="Sato A."/>
            <person name="Lyhne E.K."/>
            <person name="Kogle M.E."/>
            <person name="Wiebenga A."/>
            <person name="Kun R.S."/>
            <person name="Lubbers R.J."/>
            <person name="Makela M.R."/>
            <person name="Barry K."/>
            <person name="Chovatia M."/>
            <person name="Clum A."/>
            <person name="Daum C."/>
            <person name="Haridas S."/>
            <person name="He G."/>
            <person name="LaButti K."/>
            <person name="Lipzen A."/>
            <person name="Mondo S."/>
            <person name="Riley R."/>
            <person name="Salamov A."/>
            <person name="Simmons B.A."/>
            <person name="Magnuson J.K."/>
            <person name="Henrissat B."/>
            <person name="Mortensen U.H."/>
            <person name="Larsen T.O."/>
            <person name="Devries R.P."/>
            <person name="Grigoriev I.V."/>
            <person name="Machida M."/>
            <person name="Baker S.E."/>
            <person name="Andersen M.R."/>
        </authorList>
    </citation>
    <scope>NUCLEOTIDE SEQUENCE [LARGE SCALE GENOMIC DNA]</scope>
    <source>
        <strain evidence="6 7">IBT 18842</strain>
    </source>
</reference>
<dbReference type="PANTHER" id="PTHR31465">
    <property type="entry name" value="PROTEIN RTA1-RELATED"/>
    <property type="match status" value="1"/>
</dbReference>
<dbReference type="OrthoDB" id="3358017at2759"/>
<evidence type="ECO:0000256" key="3">
    <source>
        <dbReference type="ARBA" id="ARBA00022989"/>
    </source>
</evidence>
<dbReference type="PANTHER" id="PTHR31465:SF33">
    <property type="entry name" value="DOMAIN PROTEIN, PUTATIVE (AFU_ORTHOLOGUE AFUA_5G01310)-RELATED"/>
    <property type="match status" value="1"/>
</dbReference>
<feature type="transmembrane region" description="Helical" evidence="5">
    <location>
        <begin position="12"/>
        <end position="31"/>
    </location>
</feature>
<keyword evidence="3 5" id="KW-1133">Transmembrane helix</keyword>
<dbReference type="Pfam" id="PF04479">
    <property type="entry name" value="RTA1"/>
    <property type="match status" value="1"/>
</dbReference>
<gene>
    <name evidence="6" type="ORF">BDV25DRAFT_128276</name>
</gene>
<feature type="transmembrane region" description="Helical" evidence="5">
    <location>
        <begin position="195"/>
        <end position="213"/>
    </location>
</feature>
<dbReference type="EMBL" id="ML742059">
    <property type="protein sequence ID" value="KAE8152069.1"/>
    <property type="molecule type" value="Genomic_DNA"/>
</dbReference>
<evidence type="ECO:0000313" key="7">
    <source>
        <dbReference type="Proteomes" id="UP000325780"/>
    </source>
</evidence>
<accession>A0A5N6U137</accession>
<evidence type="ECO:0000313" key="6">
    <source>
        <dbReference type="EMBL" id="KAE8152069.1"/>
    </source>
</evidence>
<feature type="transmembrane region" description="Helical" evidence="5">
    <location>
        <begin position="114"/>
        <end position="132"/>
    </location>
</feature>
<evidence type="ECO:0000256" key="5">
    <source>
        <dbReference type="SAM" id="Phobius"/>
    </source>
</evidence>
<dbReference type="AlphaFoldDB" id="A0A5N6U137"/>
<evidence type="ECO:0000256" key="2">
    <source>
        <dbReference type="ARBA" id="ARBA00022692"/>
    </source>
</evidence>
<keyword evidence="2 5" id="KW-0812">Transmembrane</keyword>
<evidence type="ECO:0000256" key="4">
    <source>
        <dbReference type="ARBA" id="ARBA00023136"/>
    </source>
</evidence>
<protein>
    <submittedName>
        <fullName evidence="6">Putative RTA1 domain protein</fullName>
    </submittedName>
</protein>
<evidence type="ECO:0000256" key="1">
    <source>
        <dbReference type="ARBA" id="ARBA00004141"/>
    </source>
</evidence>
<keyword evidence="7" id="KW-1185">Reference proteome</keyword>
<name>A0A5N6U137_ASPAV</name>
<dbReference type="InterPro" id="IPR007568">
    <property type="entry name" value="RTA1"/>
</dbReference>
<sequence length="281" mass="31714">MGYKFYHYDPSAGAGMAFAIMFGITTLFHIWQMTRARTWYMTAFVIGGIFEAIGYLCRFFSAQETPDWTMKPYIGQSLLLLLAPALFAASIYMILGRIIRMLNAGSVSLIRPSWLTKIFVTGDVLSFFVQSGGGGILAKAKSKDQSDLGNHLIIVGLFIQIAFFGFFVVVSIVFHRRMLATPMHQMVTTQEPWTQYMKILYAVSCLIMIRSAYRVVEYVQGTNGYLQSKEAFLYIFDAVLMLTCCFILNWWHPSKVVSSKQSKYAEGSINLSMEAGSLDRT</sequence>
<keyword evidence="4 5" id="KW-0472">Membrane</keyword>
<feature type="transmembrane region" description="Helical" evidence="5">
    <location>
        <begin position="233"/>
        <end position="251"/>
    </location>
</feature>
<dbReference type="GO" id="GO:0016020">
    <property type="term" value="C:membrane"/>
    <property type="evidence" value="ECO:0007669"/>
    <property type="project" value="UniProtKB-SubCell"/>
</dbReference>
<proteinExistence type="predicted"/>
<comment type="subcellular location">
    <subcellularLocation>
        <location evidence="1">Membrane</location>
        <topology evidence="1">Multi-pass membrane protein</topology>
    </subcellularLocation>
</comment>
<feature type="transmembrane region" description="Helical" evidence="5">
    <location>
        <begin position="152"/>
        <end position="174"/>
    </location>
</feature>
<feature type="transmembrane region" description="Helical" evidence="5">
    <location>
        <begin position="73"/>
        <end position="94"/>
    </location>
</feature>
<organism evidence="6 7">
    <name type="scientific">Aspergillus avenaceus</name>
    <dbReference type="NCBI Taxonomy" id="36643"/>
    <lineage>
        <taxon>Eukaryota</taxon>
        <taxon>Fungi</taxon>
        <taxon>Dikarya</taxon>
        <taxon>Ascomycota</taxon>
        <taxon>Pezizomycotina</taxon>
        <taxon>Eurotiomycetes</taxon>
        <taxon>Eurotiomycetidae</taxon>
        <taxon>Eurotiales</taxon>
        <taxon>Aspergillaceae</taxon>
        <taxon>Aspergillus</taxon>
        <taxon>Aspergillus subgen. Circumdati</taxon>
    </lineage>
</organism>